<protein>
    <submittedName>
        <fullName evidence="2">Uncharacterized protein</fullName>
    </submittedName>
</protein>
<reference evidence="2" key="2">
    <citation type="submission" date="2012-10" db="EMBL/GenBank/DDBJ databases">
        <title>Improved high-quality draft of Thermaerobacter subterraneus C21, DSM 13965.</title>
        <authorList>
            <consortium name="DOE Joint Genome Institute"/>
            <person name="Eisen J."/>
            <person name="Huntemann M."/>
            <person name="Wei C.-L."/>
            <person name="Han J."/>
            <person name="Detter J.C."/>
            <person name="Han C."/>
            <person name="Tapia R."/>
            <person name="Chen A."/>
            <person name="Kyrpides N."/>
            <person name="Mavromatis K."/>
            <person name="Markowitz V."/>
            <person name="Szeto E."/>
            <person name="Ivanova N."/>
            <person name="Mikhailova N."/>
            <person name="Ovchinnikova G."/>
            <person name="Pagani I."/>
            <person name="Pati A."/>
            <person name="Goodwin L."/>
            <person name="Nordberg H.P."/>
            <person name="Cantor M.N."/>
            <person name="Hua S.X."/>
            <person name="Woyke T."/>
            <person name="Eisen J."/>
            <person name="Klenk H.-P."/>
        </authorList>
    </citation>
    <scope>NUCLEOTIDE SEQUENCE [LARGE SCALE GENOMIC DNA]</scope>
    <source>
        <strain evidence="2">DSM 13965</strain>
    </source>
</reference>
<reference evidence="2" key="1">
    <citation type="submission" date="2010-10" db="EMBL/GenBank/DDBJ databases">
        <authorList>
            <consortium name="US DOE Joint Genome Institute (JGI-PGF)"/>
            <person name="Lucas S."/>
            <person name="Copeland A."/>
            <person name="Lapidus A."/>
            <person name="Bruce D."/>
            <person name="Goodwin L."/>
            <person name="Pitluck S."/>
            <person name="Kyrpides N."/>
            <person name="Mavromatis K."/>
            <person name="Detter J.C."/>
            <person name="Han C."/>
            <person name="Land M."/>
            <person name="Hauser L."/>
            <person name="Markowitz V."/>
            <person name="Cheng J.-F."/>
            <person name="Hugenholtz P."/>
            <person name="Woyke T."/>
            <person name="Wu D."/>
            <person name="Pukall R."/>
            <person name="Wahrenburg C."/>
            <person name="Brambilla E."/>
            <person name="Klenk H.-P."/>
            <person name="Eisen J.A."/>
        </authorList>
    </citation>
    <scope>NUCLEOTIDE SEQUENCE [LARGE SCALE GENOMIC DNA]</scope>
    <source>
        <strain evidence="2">DSM 13965</strain>
    </source>
</reference>
<evidence type="ECO:0000313" key="3">
    <source>
        <dbReference type="Proteomes" id="UP000005710"/>
    </source>
</evidence>
<evidence type="ECO:0000256" key="1">
    <source>
        <dbReference type="SAM" id="MobiDB-lite"/>
    </source>
</evidence>
<dbReference type="OrthoDB" id="9954460at2"/>
<proteinExistence type="predicted"/>
<comment type="caution">
    <text evidence="2">The sequence shown here is derived from an EMBL/GenBank/DDBJ whole genome shotgun (WGS) entry which is preliminary data.</text>
</comment>
<organism evidence="2 3">
    <name type="scientific">Thermaerobacter subterraneus DSM 13965</name>
    <dbReference type="NCBI Taxonomy" id="867903"/>
    <lineage>
        <taxon>Bacteria</taxon>
        <taxon>Bacillati</taxon>
        <taxon>Bacillota</taxon>
        <taxon>Clostridia</taxon>
        <taxon>Eubacteriales</taxon>
        <taxon>Clostridiales Family XVII. Incertae Sedis</taxon>
        <taxon>Thermaerobacter</taxon>
    </lineage>
</organism>
<dbReference type="RefSeq" id="WP_006904835.1">
    <property type="nucleotide sequence ID" value="NZ_JH976536.1"/>
</dbReference>
<name>K6PZ83_9FIRM</name>
<dbReference type="Proteomes" id="UP000005710">
    <property type="component" value="Unassembled WGS sequence"/>
</dbReference>
<accession>K6PZ83</accession>
<dbReference type="EMBL" id="AENY02000004">
    <property type="protein sequence ID" value="EKP93889.1"/>
    <property type="molecule type" value="Genomic_DNA"/>
</dbReference>
<dbReference type="STRING" id="867903.ThesuDRAFT_00133"/>
<dbReference type="HOGENOM" id="CLU_1440441_0_0_9"/>
<keyword evidence="3" id="KW-1185">Reference proteome</keyword>
<feature type="region of interest" description="Disordered" evidence="1">
    <location>
        <begin position="1"/>
        <end position="26"/>
    </location>
</feature>
<sequence length="188" mass="19304">MAGGALHDPSHHGEAEPPQAGRSPLPPGWPRWLAAVEDGLVRAAVAGLVALVVIQSLMAGQGHLALDTYGRVLEDWGYLPVAAGLEPAAPGAGPGHGQAGHGQAVLTLAGHGPGTVLVLLNGVPVAQLEPGQTRPVVVRPGDRLVLRSAARAAALVEVVHVAGPLHRPRPHTRWQALPQGTPLPVAWQ</sequence>
<dbReference type="AlphaFoldDB" id="K6PZ83"/>
<gene>
    <name evidence="2" type="ORF">ThesuDRAFT_00133</name>
</gene>
<evidence type="ECO:0000313" key="2">
    <source>
        <dbReference type="EMBL" id="EKP93889.1"/>
    </source>
</evidence>